<evidence type="ECO:0000256" key="8">
    <source>
        <dbReference type="RuleBase" id="RU004447"/>
    </source>
</evidence>
<dbReference type="FunFam" id="3.30.830.10:FF:000012">
    <property type="entry name" value="Protease 3"/>
    <property type="match status" value="1"/>
</dbReference>
<dbReference type="EMBL" id="CAMXCT010005846">
    <property type="protein sequence ID" value="CAI4013391.1"/>
    <property type="molecule type" value="Genomic_DNA"/>
</dbReference>
<feature type="domain" description="Peptidase M16 N-terminal" evidence="9">
    <location>
        <begin position="79"/>
        <end position="204"/>
    </location>
</feature>
<dbReference type="Proteomes" id="UP001152797">
    <property type="component" value="Unassembled WGS sequence"/>
</dbReference>
<protein>
    <submittedName>
        <fullName evidence="15">Insulysin</fullName>
    </submittedName>
</protein>
<evidence type="ECO:0000313" key="15">
    <source>
        <dbReference type="EMBL" id="CAL4800703.1"/>
    </source>
</evidence>
<evidence type="ECO:0000313" key="13">
    <source>
        <dbReference type="EMBL" id="CAI4013391.1"/>
    </source>
</evidence>
<dbReference type="GO" id="GO:0004222">
    <property type="term" value="F:metalloendopeptidase activity"/>
    <property type="evidence" value="ECO:0007669"/>
    <property type="project" value="InterPro"/>
</dbReference>
<dbReference type="Pfam" id="PF16187">
    <property type="entry name" value="Peptidase_M16_M"/>
    <property type="match status" value="1"/>
</dbReference>
<reference evidence="14" key="2">
    <citation type="submission" date="2024-04" db="EMBL/GenBank/DDBJ databases">
        <authorList>
            <person name="Chen Y."/>
            <person name="Shah S."/>
            <person name="Dougan E. K."/>
            <person name="Thang M."/>
            <person name="Chan C."/>
        </authorList>
    </citation>
    <scope>NUCLEOTIDE SEQUENCE [LARGE SCALE GENOMIC DNA]</scope>
</reference>
<dbReference type="OrthoDB" id="952271at2759"/>
<evidence type="ECO:0000313" key="16">
    <source>
        <dbReference type="Proteomes" id="UP001152797"/>
    </source>
</evidence>
<keyword evidence="6" id="KW-0862">Zinc</keyword>
<evidence type="ECO:0000259" key="9">
    <source>
        <dbReference type="Pfam" id="PF00675"/>
    </source>
</evidence>
<evidence type="ECO:0000259" key="10">
    <source>
        <dbReference type="Pfam" id="PF05193"/>
    </source>
</evidence>
<evidence type="ECO:0000256" key="1">
    <source>
        <dbReference type="ARBA" id="ARBA00001947"/>
    </source>
</evidence>
<evidence type="ECO:0000259" key="12">
    <source>
        <dbReference type="Pfam" id="PF22456"/>
    </source>
</evidence>
<dbReference type="InterPro" id="IPR001431">
    <property type="entry name" value="Pept_M16_Zn_BS"/>
</dbReference>
<dbReference type="SUPFAM" id="SSF63411">
    <property type="entry name" value="LuxS/MPP-like metallohydrolase"/>
    <property type="match status" value="4"/>
</dbReference>
<proteinExistence type="inferred from homology"/>
<accession>A0A9P1GGR3</accession>
<feature type="domain" description="Peptidase M16 C-terminal" evidence="10">
    <location>
        <begin position="243"/>
        <end position="424"/>
    </location>
</feature>
<evidence type="ECO:0000256" key="4">
    <source>
        <dbReference type="ARBA" id="ARBA00022723"/>
    </source>
</evidence>
<dbReference type="GO" id="GO:0006508">
    <property type="term" value="P:proteolysis"/>
    <property type="evidence" value="ECO:0007669"/>
    <property type="project" value="UniProtKB-KW"/>
</dbReference>
<dbReference type="EMBL" id="CAMXCT020005846">
    <property type="protein sequence ID" value="CAL1166766.1"/>
    <property type="molecule type" value="Genomic_DNA"/>
</dbReference>
<dbReference type="PROSITE" id="PS00143">
    <property type="entry name" value="INSULINASE"/>
    <property type="match status" value="1"/>
</dbReference>
<comment type="caution">
    <text evidence="13">The sequence shown here is derived from an EMBL/GenBank/DDBJ whole genome shotgun (WGS) entry which is preliminary data.</text>
</comment>
<dbReference type="Gene3D" id="3.30.830.10">
    <property type="entry name" value="Metalloenzyme, LuxS/M16 peptidase-like"/>
    <property type="match status" value="4"/>
</dbReference>
<dbReference type="InterPro" id="IPR007863">
    <property type="entry name" value="Peptidase_M16_C"/>
</dbReference>
<name>A0A9P1GGR3_9DINO</name>
<evidence type="ECO:0000259" key="11">
    <source>
        <dbReference type="Pfam" id="PF16187"/>
    </source>
</evidence>
<dbReference type="AlphaFoldDB" id="A0A9P1GGR3"/>
<dbReference type="InterPro" id="IPR032632">
    <property type="entry name" value="Peptidase_M16_M"/>
</dbReference>
<evidence type="ECO:0000256" key="5">
    <source>
        <dbReference type="ARBA" id="ARBA00022801"/>
    </source>
</evidence>
<keyword evidence="5" id="KW-0378">Hydrolase</keyword>
<dbReference type="EMBL" id="CAMXCT030005846">
    <property type="protein sequence ID" value="CAL4800703.1"/>
    <property type="molecule type" value="Genomic_DNA"/>
</dbReference>
<evidence type="ECO:0000256" key="3">
    <source>
        <dbReference type="ARBA" id="ARBA00022670"/>
    </source>
</evidence>
<keyword evidence="3" id="KW-0645">Protease</keyword>
<evidence type="ECO:0000256" key="7">
    <source>
        <dbReference type="ARBA" id="ARBA00023049"/>
    </source>
</evidence>
<dbReference type="Pfam" id="PF22456">
    <property type="entry name" value="PqqF-like_C_4"/>
    <property type="match status" value="1"/>
</dbReference>
<sequence length="1011" mass="114902">MAHWGLLWPRARRAALATAARPDADPLGRWLACGLATVAVAHRAKGGSKAEIREIREIRAPETHRRNYEFVRLENGMQVILASDANCDRAACALCVGVGKMHEPKDMPGLAHFCEHMLFLGTEAFPEEAEYKRFVKRHGGKCNAFTSDSKTCYVFDVAPAHLSGALDRFCQFFRTPLFSESATEREINAVDSEHSMNIQADSRRSYAALLLDANPRHPLHWGSGNAQSLREEPKKRGVKLHSEVVKFYKENYTSEDMTLAIVGKEPLDELRQMVFERFRAVTSTGRTALRGDEHGGSELPFRPQDFVGACWRVPSKDYRQVTFSWQLPQWQVPFWKSKPSNYASHILGHEGPGSLLSALKAAGWATALSAGEADFGTFSQFQVSISLTDQGLEQVEEIGRRLFTTIALLRSSPVSDWMLQELRQLKEVKFRFADDQQPYGLVVRLAENLQKYPAEEVLSGPILLPEPDPVKVVDYLQHLTVDQVRVELVSKKFEDRCTKKDPWYGGKYYRAPLEASWLEAWRRVEIPGSANVKAQEFGLRLPKPNVFVPQDISVSPPGIPGSPWPERLAATGRSYQIFHRKDDRFLQPKTLVAFNVHCPRTFQDALRHLLTTIWCSCIEEELNEFAYDASQAGLAYSLDSSVTGMSLMVAGFSDKLPVLLEAVVSRMGKAVSSSSFDIVLDRYQRHLRNVALKQRPCDLALRKSTELTRQNHFSTEEMLAVIDQVRLEDVQSEHQRLFRDAFFETLVTGHAGTAEAEQLAEHLAPLVPGGRAPEDPEEAEFPEGQTLWIIPGTNPEERNNCVLMELQLPGNLQGSVFTALLVRMLNPKVFEDLRTKQQLGYIVQLSNMEGRRFQKLRLLVQTEFEAPEVRARIERCWKRQLQWVLEEMDEAEFQRQKQGLGSLLAEAPKNLNEEFNRFWVEVTRRRYDFQRRQKKLELLRAAELQAFRDFVAQLDAAPRLFIEIHSLQRSKELGEALTPSAVDRVWNGMEALQSFRSTANWRATERIAAKL</sequence>
<dbReference type="GO" id="GO:0005737">
    <property type="term" value="C:cytoplasm"/>
    <property type="evidence" value="ECO:0007669"/>
    <property type="project" value="UniProtKB-ARBA"/>
</dbReference>
<evidence type="ECO:0000313" key="14">
    <source>
        <dbReference type="EMBL" id="CAL1166766.1"/>
    </source>
</evidence>
<evidence type="ECO:0000256" key="2">
    <source>
        <dbReference type="ARBA" id="ARBA00007261"/>
    </source>
</evidence>
<dbReference type="PANTHER" id="PTHR43690:SF18">
    <property type="entry name" value="INSULIN-DEGRADING ENZYME-RELATED"/>
    <property type="match status" value="1"/>
</dbReference>
<comment type="similarity">
    <text evidence="2 8">Belongs to the peptidase M16 family.</text>
</comment>
<dbReference type="InterPro" id="IPR011249">
    <property type="entry name" value="Metalloenz_LuxS/M16"/>
</dbReference>
<keyword evidence="16" id="KW-1185">Reference proteome</keyword>
<comment type="cofactor">
    <cofactor evidence="1">
        <name>Zn(2+)</name>
        <dbReference type="ChEBI" id="CHEBI:29105"/>
    </cofactor>
</comment>
<organism evidence="13">
    <name type="scientific">Cladocopium goreaui</name>
    <dbReference type="NCBI Taxonomy" id="2562237"/>
    <lineage>
        <taxon>Eukaryota</taxon>
        <taxon>Sar</taxon>
        <taxon>Alveolata</taxon>
        <taxon>Dinophyceae</taxon>
        <taxon>Suessiales</taxon>
        <taxon>Symbiodiniaceae</taxon>
        <taxon>Cladocopium</taxon>
    </lineage>
</organism>
<reference evidence="13" key="1">
    <citation type="submission" date="2022-10" db="EMBL/GenBank/DDBJ databases">
        <authorList>
            <person name="Chen Y."/>
            <person name="Dougan E. K."/>
            <person name="Chan C."/>
            <person name="Rhodes N."/>
            <person name="Thang M."/>
        </authorList>
    </citation>
    <scope>NUCLEOTIDE SEQUENCE</scope>
</reference>
<feature type="domain" description="Peptidase M16 middle/third" evidence="11">
    <location>
        <begin position="430"/>
        <end position="720"/>
    </location>
</feature>
<gene>
    <name evidence="13" type="ORF">C1SCF055_LOCUS38366</name>
</gene>
<feature type="domain" description="Coenzyme PQQ synthesis protein F-like C-terminal lobe" evidence="12">
    <location>
        <begin position="820"/>
        <end position="919"/>
    </location>
</feature>
<dbReference type="InterPro" id="IPR054734">
    <property type="entry name" value="PqqF-like_C_4"/>
</dbReference>
<keyword evidence="7" id="KW-0482">Metalloprotease</keyword>
<dbReference type="Pfam" id="PF00675">
    <property type="entry name" value="Peptidase_M16"/>
    <property type="match status" value="1"/>
</dbReference>
<dbReference type="Pfam" id="PF05193">
    <property type="entry name" value="Peptidase_M16_C"/>
    <property type="match status" value="1"/>
</dbReference>
<dbReference type="InterPro" id="IPR050626">
    <property type="entry name" value="Peptidase_M16"/>
</dbReference>
<dbReference type="GO" id="GO:0046872">
    <property type="term" value="F:metal ion binding"/>
    <property type="evidence" value="ECO:0007669"/>
    <property type="project" value="UniProtKB-KW"/>
</dbReference>
<evidence type="ECO:0000256" key="6">
    <source>
        <dbReference type="ARBA" id="ARBA00022833"/>
    </source>
</evidence>
<dbReference type="FunFam" id="3.30.830.10:FF:000005">
    <property type="entry name" value="nardilysin isoform X1"/>
    <property type="match status" value="1"/>
</dbReference>
<keyword evidence="4" id="KW-0479">Metal-binding</keyword>
<dbReference type="PANTHER" id="PTHR43690">
    <property type="entry name" value="NARDILYSIN"/>
    <property type="match status" value="1"/>
</dbReference>
<dbReference type="InterPro" id="IPR011765">
    <property type="entry name" value="Pept_M16_N"/>
</dbReference>